<dbReference type="EMBL" id="JBHSOD010000007">
    <property type="protein sequence ID" value="MFC5884935.1"/>
    <property type="molecule type" value="Genomic_DNA"/>
</dbReference>
<reference evidence="4" key="1">
    <citation type="journal article" date="2019" name="Int. J. Syst. Evol. Microbiol.">
        <title>The Global Catalogue of Microorganisms (GCM) 10K type strain sequencing project: providing services to taxonomists for standard genome sequencing and annotation.</title>
        <authorList>
            <consortium name="The Broad Institute Genomics Platform"/>
            <consortium name="The Broad Institute Genome Sequencing Center for Infectious Disease"/>
            <person name="Wu L."/>
            <person name="Ma J."/>
        </authorList>
    </citation>
    <scope>NUCLEOTIDE SEQUENCE [LARGE SCALE GENOMIC DNA]</scope>
    <source>
        <strain evidence="4">CGMCC 4.1469</strain>
    </source>
</reference>
<keyword evidence="2" id="KW-0560">Oxidoreductase</keyword>
<evidence type="ECO:0000256" key="1">
    <source>
        <dbReference type="ARBA" id="ARBA00010617"/>
    </source>
</evidence>
<dbReference type="InterPro" id="IPR001128">
    <property type="entry name" value="Cyt_P450"/>
</dbReference>
<dbReference type="PROSITE" id="PS00086">
    <property type="entry name" value="CYTOCHROME_P450"/>
    <property type="match status" value="1"/>
</dbReference>
<comment type="similarity">
    <text evidence="1 2">Belongs to the cytochrome P450 family.</text>
</comment>
<evidence type="ECO:0000313" key="4">
    <source>
        <dbReference type="Proteomes" id="UP001596067"/>
    </source>
</evidence>
<accession>A0ABW1ETN3</accession>
<keyword evidence="2" id="KW-0349">Heme</keyword>
<name>A0ABW1ETN3_9ACTN</name>
<dbReference type="InterPro" id="IPR002397">
    <property type="entry name" value="Cyt_P450_B"/>
</dbReference>
<keyword evidence="2" id="KW-0479">Metal-binding</keyword>
<dbReference type="CDD" id="cd11029">
    <property type="entry name" value="CYP107-like"/>
    <property type="match status" value="1"/>
</dbReference>
<dbReference type="SUPFAM" id="SSF48264">
    <property type="entry name" value="Cytochrome P450"/>
    <property type="match status" value="1"/>
</dbReference>
<dbReference type="InterPro" id="IPR036396">
    <property type="entry name" value="Cyt_P450_sf"/>
</dbReference>
<evidence type="ECO:0000313" key="3">
    <source>
        <dbReference type="EMBL" id="MFC5884935.1"/>
    </source>
</evidence>
<dbReference type="InterPro" id="IPR017972">
    <property type="entry name" value="Cyt_P450_CS"/>
</dbReference>
<dbReference type="PANTHER" id="PTHR46696:SF1">
    <property type="entry name" value="CYTOCHROME P450 YJIB-RELATED"/>
    <property type="match status" value="1"/>
</dbReference>
<sequence length="414" mass="44872">MTQTDVEALELPGADLEELGPDFYRDPYPVYARLREQGPVVQVRFGPTPVWLVVGYAEGRSALADPRLVKDQGRIARAAAALMGVEALPEPEEQTFGERVLTSHLLSMDPPDHGRLRGLVGKAFTNRKVQARRARVNEVVAELFDAVAGKPEIELLADVAYPLPITVLCELLGVPVGDQAEFTRLANALNFEPPERMREIAGELADLVLTWVELRRREPGDNLLSELVRAHDVDGILSLEELVSMVFQIQSAGFGPTSHLISNGVRALMVHPDQLALLRADRSLIPAAVDEFARFDTTVHLAMLSVAAEPVELGGVLIAENDFVVVATGAGNRDPKYRANPDVLDIRASTAAHLGFGHGIHHCLGTALGKVQAEAVVAALLDRYETVELAVPAGELTHKVFPARLLDALPLRVG</sequence>
<gene>
    <name evidence="3" type="ORF">ACFP0N_08105</name>
</gene>
<protein>
    <submittedName>
        <fullName evidence="3">Cytochrome P450</fullName>
    </submittedName>
</protein>
<dbReference type="Proteomes" id="UP001596067">
    <property type="component" value="Unassembled WGS sequence"/>
</dbReference>
<dbReference type="Pfam" id="PF00067">
    <property type="entry name" value="p450"/>
    <property type="match status" value="1"/>
</dbReference>
<dbReference type="RefSeq" id="WP_313762803.1">
    <property type="nucleotide sequence ID" value="NZ_BAAAVH010000039.1"/>
</dbReference>
<comment type="caution">
    <text evidence="3">The sequence shown here is derived from an EMBL/GenBank/DDBJ whole genome shotgun (WGS) entry which is preliminary data.</text>
</comment>
<keyword evidence="4" id="KW-1185">Reference proteome</keyword>
<dbReference type="PANTHER" id="PTHR46696">
    <property type="entry name" value="P450, PUTATIVE (EUROFUNG)-RELATED"/>
    <property type="match status" value="1"/>
</dbReference>
<proteinExistence type="inferred from homology"/>
<keyword evidence="2" id="KW-0408">Iron</keyword>
<organism evidence="3 4">
    <name type="scientific">Kitasatospora aburaviensis</name>
    <dbReference type="NCBI Taxonomy" id="67265"/>
    <lineage>
        <taxon>Bacteria</taxon>
        <taxon>Bacillati</taxon>
        <taxon>Actinomycetota</taxon>
        <taxon>Actinomycetes</taxon>
        <taxon>Kitasatosporales</taxon>
        <taxon>Streptomycetaceae</taxon>
        <taxon>Kitasatospora</taxon>
    </lineage>
</organism>
<dbReference type="PRINTS" id="PR00359">
    <property type="entry name" value="BP450"/>
</dbReference>
<dbReference type="Gene3D" id="1.10.630.10">
    <property type="entry name" value="Cytochrome P450"/>
    <property type="match status" value="1"/>
</dbReference>
<evidence type="ECO:0000256" key="2">
    <source>
        <dbReference type="RuleBase" id="RU000461"/>
    </source>
</evidence>
<keyword evidence="2" id="KW-0503">Monooxygenase</keyword>